<dbReference type="PANTHER" id="PTHR23117:SF13">
    <property type="entry name" value="GUANYLATE KINASE"/>
    <property type="match status" value="1"/>
</dbReference>
<comment type="caution">
    <text evidence="8">The sequence shown here is derived from an EMBL/GenBank/DDBJ whole genome shotgun (WGS) entry which is preliminary data.</text>
</comment>
<evidence type="ECO:0000313" key="8">
    <source>
        <dbReference type="EMBL" id="PUU75046.1"/>
    </source>
</evidence>
<dbReference type="AlphaFoldDB" id="A0A2T6ZHW4"/>
<keyword evidence="9" id="KW-1185">Reference proteome</keyword>
<dbReference type="FunFam" id="3.30.63.10:FF:000002">
    <property type="entry name" value="Guanylate kinase 1"/>
    <property type="match status" value="1"/>
</dbReference>
<dbReference type="OrthoDB" id="6334211at2759"/>
<dbReference type="Gene3D" id="3.40.50.300">
    <property type="entry name" value="P-loop containing nucleotide triphosphate hydrolases"/>
    <property type="match status" value="1"/>
</dbReference>
<sequence length="213" mass="24044">MSGLKILQTLPFKAIPTPLLVISGPSGAGKSTLLNRLLINHPQKFGFSVSHTTRPPRPGETNGQHYRFTNRADFESLRAQKDFFIESAEFAGNLYGTSVSAVRNVTDSGRMCVLDIELMGVKQIEGNPYVQSKRVLIKPPDYETLRRRLQKRRTEAPEVVEARLTRALSDLEFAEGSGIYDKAIVNHDIDLAYQELDEYSMSLYQFVNKRDHV</sequence>
<evidence type="ECO:0000256" key="6">
    <source>
        <dbReference type="ARBA" id="ARBA00022840"/>
    </source>
</evidence>
<evidence type="ECO:0000256" key="4">
    <source>
        <dbReference type="ARBA" id="ARBA00022741"/>
    </source>
</evidence>
<evidence type="ECO:0000256" key="3">
    <source>
        <dbReference type="ARBA" id="ARBA00022679"/>
    </source>
</evidence>
<reference evidence="8 9" key="1">
    <citation type="submission" date="2017-04" db="EMBL/GenBank/DDBJ databases">
        <title>Draft genome sequence of Tuber borchii Vittad., a whitish edible truffle.</title>
        <authorList>
            <consortium name="DOE Joint Genome Institute"/>
            <person name="Murat C."/>
            <person name="Kuo A."/>
            <person name="Barry K.W."/>
            <person name="Clum A."/>
            <person name="Dockter R.B."/>
            <person name="Fauchery L."/>
            <person name="Iotti M."/>
            <person name="Kohler A."/>
            <person name="Labutti K."/>
            <person name="Lindquist E.A."/>
            <person name="Lipzen A."/>
            <person name="Ohm R.A."/>
            <person name="Wang M."/>
            <person name="Grigoriev I.V."/>
            <person name="Zambonelli A."/>
            <person name="Martin F.M."/>
        </authorList>
    </citation>
    <scope>NUCLEOTIDE SEQUENCE [LARGE SCALE GENOMIC DNA]</scope>
    <source>
        <strain evidence="8 9">Tbo3840</strain>
    </source>
</reference>
<dbReference type="InterPro" id="IPR017665">
    <property type="entry name" value="Guanylate_kinase"/>
</dbReference>
<dbReference type="PROSITE" id="PS00856">
    <property type="entry name" value="GUANYLATE_KINASE_1"/>
    <property type="match status" value="1"/>
</dbReference>
<dbReference type="Pfam" id="PF00625">
    <property type="entry name" value="Guanylate_kin"/>
    <property type="match status" value="1"/>
</dbReference>
<dbReference type="InterPro" id="IPR020590">
    <property type="entry name" value="Guanylate_kinase_CS"/>
</dbReference>
<dbReference type="InterPro" id="IPR027417">
    <property type="entry name" value="P-loop_NTPase"/>
</dbReference>
<dbReference type="Proteomes" id="UP000244722">
    <property type="component" value="Unassembled WGS sequence"/>
</dbReference>
<keyword evidence="3" id="KW-0808">Transferase</keyword>
<name>A0A2T6ZHW4_TUBBO</name>
<organism evidence="8 9">
    <name type="scientific">Tuber borchii</name>
    <name type="common">White truffle</name>
    <dbReference type="NCBI Taxonomy" id="42251"/>
    <lineage>
        <taxon>Eukaryota</taxon>
        <taxon>Fungi</taxon>
        <taxon>Dikarya</taxon>
        <taxon>Ascomycota</taxon>
        <taxon>Pezizomycotina</taxon>
        <taxon>Pezizomycetes</taxon>
        <taxon>Pezizales</taxon>
        <taxon>Tuberaceae</taxon>
        <taxon>Tuber</taxon>
    </lineage>
</organism>
<dbReference type="CDD" id="cd00071">
    <property type="entry name" value="GMPK"/>
    <property type="match status" value="1"/>
</dbReference>
<keyword evidence="5" id="KW-0418">Kinase</keyword>
<keyword evidence="8" id="KW-0378">Hydrolase</keyword>
<dbReference type="EMBL" id="NESQ01000254">
    <property type="protein sequence ID" value="PUU75046.1"/>
    <property type="molecule type" value="Genomic_DNA"/>
</dbReference>
<comment type="similarity">
    <text evidence="1">Belongs to the guanylate kinase family.</text>
</comment>
<feature type="domain" description="Guanylate kinase-like" evidence="7">
    <location>
        <begin position="17"/>
        <end position="201"/>
    </location>
</feature>
<gene>
    <name evidence="8" type="ORF">B9Z19DRAFT_1155366</name>
</gene>
<dbReference type="SMART" id="SM00072">
    <property type="entry name" value="GuKc"/>
    <property type="match status" value="1"/>
</dbReference>
<dbReference type="STRING" id="42251.A0A2T6ZHW4"/>
<dbReference type="GO" id="GO:0005524">
    <property type="term" value="F:ATP binding"/>
    <property type="evidence" value="ECO:0007669"/>
    <property type="project" value="UniProtKB-KW"/>
</dbReference>
<dbReference type="InterPro" id="IPR008144">
    <property type="entry name" value="Guanylate_kin-like_dom"/>
</dbReference>
<dbReference type="SUPFAM" id="SSF52540">
    <property type="entry name" value="P-loop containing nucleoside triphosphate hydrolases"/>
    <property type="match status" value="1"/>
</dbReference>
<dbReference type="GO" id="GO:0005829">
    <property type="term" value="C:cytosol"/>
    <property type="evidence" value="ECO:0007669"/>
    <property type="project" value="TreeGrafter"/>
</dbReference>
<evidence type="ECO:0000256" key="2">
    <source>
        <dbReference type="ARBA" id="ARBA00012961"/>
    </source>
</evidence>
<dbReference type="GO" id="GO:0004385">
    <property type="term" value="F:GMP kinase activity"/>
    <property type="evidence" value="ECO:0007669"/>
    <property type="project" value="UniProtKB-EC"/>
</dbReference>
<evidence type="ECO:0000259" key="7">
    <source>
        <dbReference type="PROSITE" id="PS50052"/>
    </source>
</evidence>
<evidence type="ECO:0000313" key="9">
    <source>
        <dbReference type="Proteomes" id="UP000244722"/>
    </source>
</evidence>
<dbReference type="Gene3D" id="3.30.63.10">
    <property type="entry name" value="Guanylate Kinase phosphate binding domain"/>
    <property type="match status" value="1"/>
</dbReference>
<keyword evidence="6" id="KW-0067">ATP-binding</keyword>
<accession>A0A2T6ZHW4</accession>
<dbReference type="InterPro" id="IPR008145">
    <property type="entry name" value="GK/Ca_channel_bsu"/>
</dbReference>
<evidence type="ECO:0000256" key="5">
    <source>
        <dbReference type="ARBA" id="ARBA00022777"/>
    </source>
</evidence>
<dbReference type="NCBIfam" id="TIGR03263">
    <property type="entry name" value="guanyl_kin"/>
    <property type="match status" value="1"/>
</dbReference>
<keyword evidence="4" id="KW-0547">Nucleotide-binding</keyword>
<dbReference type="GO" id="GO:0016787">
    <property type="term" value="F:hydrolase activity"/>
    <property type="evidence" value="ECO:0007669"/>
    <property type="project" value="UniProtKB-KW"/>
</dbReference>
<evidence type="ECO:0000256" key="1">
    <source>
        <dbReference type="ARBA" id="ARBA00005790"/>
    </source>
</evidence>
<dbReference type="PANTHER" id="PTHR23117">
    <property type="entry name" value="GUANYLATE KINASE-RELATED"/>
    <property type="match status" value="1"/>
</dbReference>
<protein>
    <recommendedName>
        <fullName evidence="2">guanylate kinase</fullName>
        <ecNumber evidence="2">2.7.4.8</ecNumber>
    </recommendedName>
</protein>
<dbReference type="EC" id="2.7.4.8" evidence="2"/>
<proteinExistence type="inferred from homology"/>
<dbReference type="PROSITE" id="PS50052">
    <property type="entry name" value="GUANYLATE_KINASE_2"/>
    <property type="match status" value="1"/>
</dbReference>